<dbReference type="STRING" id="1298598.JCM21714_4062"/>
<proteinExistence type="predicted"/>
<keyword evidence="3" id="KW-1185">Reference proteome</keyword>
<dbReference type="InterPro" id="IPR052163">
    <property type="entry name" value="DGC-Regulatory_Protein"/>
</dbReference>
<dbReference type="SUPFAM" id="SSF55073">
    <property type="entry name" value="Nucleotide cyclase"/>
    <property type="match status" value="1"/>
</dbReference>
<organism evidence="2 3">
    <name type="scientific">Gracilibacillus boraciitolerans JCM 21714</name>
    <dbReference type="NCBI Taxonomy" id="1298598"/>
    <lineage>
        <taxon>Bacteria</taxon>
        <taxon>Bacillati</taxon>
        <taxon>Bacillota</taxon>
        <taxon>Bacilli</taxon>
        <taxon>Bacillales</taxon>
        <taxon>Bacillaceae</taxon>
        <taxon>Gracilibacillus</taxon>
    </lineage>
</organism>
<dbReference type="EMBL" id="BAVS01000033">
    <property type="protein sequence ID" value="GAE94863.1"/>
    <property type="molecule type" value="Genomic_DNA"/>
</dbReference>
<dbReference type="InterPro" id="IPR029787">
    <property type="entry name" value="Nucleotide_cyclase"/>
</dbReference>
<dbReference type="Pfam" id="PF00990">
    <property type="entry name" value="GGDEF"/>
    <property type="match status" value="1"/>
</dbReference>
<dbReference type="CDD" id="cd01949">
    <property type="entry name" value="GGDEF"/>
    <property type="match status" value="1"/>
</dbReference>
<dbReference type="AlphaFoldDB" id="W4VPU8"/>
<dbReference type="PANTHER" id="PTHR46663:SF2">
    <property type="entry name" value="GGDEF DOMAIN-CONTAINING PROTEIN"/>
    <property type="match status" value="1"/>
</dbReference>
<comment type="caution">
    <text evidence="2">The sequence shown here is derived from an EMBL/GenBank/DDBJ whole genome shotgun (WGS) entry which is preliminary data.</text>
</comment>
<name>W4VPU8_9BACI</name>
<feature type="domain" description="GGDEF" evidence="1">
    <location>
        <begin position="33"/>
        <end position="168"/>
    </location>
</feature>
<dbReference type="PROSITE" id="PS50887">
    <property type="entry name" value="GGDEF"/>
    <property type="match status" value="1"/>
</dbReference>
<evidence type="ECO:0000313" key="2">
    <source>
        <dbReference type="EMBL" id="GAE94863.1"/>
    </source>
</evidence>
<dbReference type="NCBIfam" id="TIGR00254">
    <property type="entry name" value="GGDEF"/>
    <property type="match status" value="1"/>
</dbReference>
<accession>W4VPU8</accession>
<gene>
    <name evidence="2" type="ORF">JCM21714_4062</name>
</gene>
<protein>
    <submittedName>
        <fullName evidence="2">Diguanylate cyclase/phosphodiesterase</fullName>
    </submittedName>
</protein>
<dbReference type="Proteomes" id="UP000019102">
    <property type="component" value="Unassembled WGS sequence"/>
</dbReference>
<dbReference type="InterPro" id="IPR000160">
    <property type="entry name" value="GGDEF_dom"/>
</dbReference>
<sequence length="171" mass="19133">MEHNATHDYLTGLPNRRLFKSKLTERLCHPSSDSLAVLMLDIDDFKSINDTFGHDIGDAVIVEFGKKVSQYLGDNDIVARLGGDEFIVLLYSISYAEKAEQFANNIKEVMKKPWGGLEIGNIDVTTSIGITITNSEDNKDAFQLMKQADIALYEAKNDGKNGFYIYQDDTV</sequence>
<evidence type="ECO:0000259" key="1">
    <source>
        <dbReference type="PROSITE" id="PS50887"/>
    </source>
</evidence>
<reference evidence="2 3" key="1">
    <citation type="journal article" date="2014" name="Genome Announc.">
        <title>Draft Genome Sequence of the Boron-Tolerant and Moderately Halotolerant Bacterium Gracilibacillus boraciitolerans JCM 21714T.</title>
        <authorList>
            <person name="Ahmed I."/>
            <person name="Oshima K."/>
            <person name="Suda W."/>
            <person name="Kitamura K."/>
            <person name="Iida T."/>
            <person name="Ohmori Y."/>
            <person name="Fujiwara T."/>
            <person name="Hattori M."/>
            <person name="Ohkuma M."/>
        </authorList>
    </citation>
    <scope>NUCLEOTIDE SEQUENCE [LARGE SCALE GENOMIC DNA]</scope>
    <source>
        <strain evidence="2 3">JCM 21714</strain>
    </source>
</reference>
<dbReference type="Gene3D" id="3.30.70.270">
    <property type="match status" value="1"/>
</dbReference>
<dbReference type="FunFam" id="3.30.70.270:FF:000001">
    <property type="entry name" value="Diguanylate cyclase domain protein"/>
    <property type="match status" value="1"/>
</dbReference>
<dbReference type="eggNOG" id="COG5001">
    <property type="taxonomic scope" value="Bacteria"/>
</dbReference>
<dbReference type="InterPro" id="IPR043128">
    <property type="entry name" value="Rev_trsase/Diguanyl_cyclase"/>
</dbReference>
<dbReference type="PANTHER" id="PTHR46663">
    <property type="entry name" value="DIGUANYLATE CYCLASE DGCT-RELATED"/>
    <property type="match status" value="1"/>
</dbReference>
<evidence type="ECO:0000313" key="3">
    <source>
        <dbReference type="Proteomes" id="UP000019102"/>
    </source>
</evidence>
<dbReference type="SMART" id="SM00267">
    <property type="entry name" value="GGDEF"/>
    <property type="match status" value="1"/>
</dbReference>